<protein>
    <submittedName>
        <fullName evidence="1">Uncharacterized protein</fullName>
    </submittedName>
</protein>
<dbReference type="Proteomes" id="UP000004525">
    <property type="component" value="Unassembled WGS sequence"/>
</dbReference>
<reference evidence="1" key="1">
    <citation type="submission" date="2009-01" db="EMBL/GenBank/DDBJ databases">
        <authorList>
            <person name="Qin X."/>
            <person name="Bachman B."/>
            <person name="Battles P."/>
            <person name="Bell A."/>
            <person name="Bess C."/>
            <person name="Bickham C."/>
            <person name="Chaboub L."/>
            <person name="Chen D."/>
            <person name="Coyle M."/>
            <person name="Deiros D.R."/>
            <person name="Dinh H."/>
            <person name="Forbes L."/>
            <person name="Fowler G."/>
            <person name="Francisco L."/>
            <person name="Fu Q."/>
            <person name="Gubbala S."/>
            <person name="Hale W."/>
            <person name="Han Y."/>
            <person name="Hemphill L."/>
            <person name="Highlander S.K."/>
            <person name="Hirani K."/>
            <person name="Hogues M."/>
            <person name="Jackson L."/>
            <person name="Jakkamsetti A."/>
            <person name="Javaid M."/>
            <person name="Jiang H."/>
            <person name="Korchina V."/>
            <person name="Kovar C."/>
            <person name="Lara F."/>
            <person name="Lee S."/>
            <person name="Mata R."/>
            <person name="Mathew T."/>
            <person name="Moen C."/>
            <person name="Morales K."/>
            <person name="Munidasa M."/>
            <person name="Nazareth L."/>
            <person name="Ngo R."/>
            <person name="Nguyen L."/>
            <person name="Okwuonu G."/>
            <person name="Ongeri F."/>
            <person name="Patil S."/>
            <person name="Petrosino J."/>
            <person name="Pham C."/>
            <person name="Pham P."/>
            <person name="Pu L.-L."/>
            <person name="Puazo M."/>
            <person name="Raj R."/>
            <person name="Reid J."/>
            <person name="Rouhana J."/>
            <person name="Saada N."/>
            <person name="Shang Y."/>
            <person name="Simmons D."/>
            <person name="Thornton R."/>
            <person name="Warren J."/>
            <person name="Weissenberger G."/>
            <person name="Zhang J."/>
            <person name="Zhang L."/>
            <person name="Zhou C."/>
            <person name="Zhu D."/>
            <person name="Muzny D."/>
            <person name="Worley K."/>
            <person name="Gibbs R."/>
        </authorList>
    </citation>
    <scope>NUCLEOTIDE SEQUENCE [LARGE SCALE GENOMIC DNA]</scope>
    <source>
        <strain evidence="1">LMS2-1</strain>
    </source>
</reference>
<evidence type="ECO:0000313" key="2">
    <source>
        <dbReference type="Proteomes" id="UP000004525"/>
    </source>
</evidence>
<accession>C2K094</accession>
<feature type="non-terminal residue" evidence="1">
    <location>
        <position position="1"/>
    </location>
</feature>
<dbReference type="RefSeq" id="WP_005693477.1">
    <property type="nucleotide sequence ID" value="NZ_GG693001.1"/>
</dbReference>
<dbReference type="EMBL" id="ACIZ01000103">
    <property type="protein sequence ID" value="EEN79287.1"/>
    <property type="molecule type" value="Genomic_DNA"/>
</dbReference>
<gene>
    <name evidence="1" type="ORF">HMPREF0539_2579</name>
</gene>
<dbReference type="HOGENOM" id="CLU_2909406_0_0_9"/>
<name>C2K094_LACRM</name>
<comment type="caution">
    <text evidence="1">The sequence shown here is derived from an EMBL/GenBank/DDBJ whole genome shotgun (WGS) entry which is preliminary data.</text>
</comment>
<keyword evidence="2" id="KW-1185">Reference proteome</keyword>
<organism evidence="1 2">
    <name type="scientific">Lacticaseibacillus rhamnosus (strain LMS2-1)</name>
    <dbReference type="NCBI Taxonomy" id="525361"/>
    <lineage>
        <taxon>Bacteria</taxon>
        <taxon>Bacillati</taxon>
        <taxon>Bacillota</taxon>
        <taxon>Bacilli</taxon>
        <taxon>Lactobacillales</taxon>
        <taxon>Lactobacillaceae</taxon>
        <taxon>Lacticaseibacillus</taxon>
    </lineage>
</organism>
<proteinExistence type="predicted"/>
<dbReference type="AlphaFoldDB" id="C2K094"/>
<evidence type="ECO:0000313" key="1">
    <source>
        <dbReference type="EMBL" id="EEN79287.1"/>
    </source>
</evidence>
<sequence length="62" mass="6509">VYSDSSDYAANLEMATSMALPKQGVEAQAELTPVDTKDAKTIAEVAALLKIQTLSVPTKRGA</sequence>